<gene>
    <name evidence="2" type="ORF">FVE85_0268</name>
</gene>
<dbReference type="SUPFAM" id="SSF46689">
    <property type="entry name" value="Homeodomain-like"/>
    <property type="match status" value="1"/>
</dbReference>
<dbReference type="OMA" id="FLNDPEC"/>
<dbReference type="Pfam" id="PF11427">
    <property type="entry name" value="HTH_Tnp_Tc3_1"/>
    <property type="match status" value="1"/>
</dbReference>
<organism evidence="2 3">
    <name type="scientific">Porphyridium purpureum</name>
    <name type="common">Red alga</name>
    <name type="synonym">Porphyridium cruentum</name>
    <dbReference type="NCBI Taxonomy" id="35688"/>
    <lineage>
        <taxon>Eukaryota</taxon>
        <taxon>Rhodophyta</taxon>
        <taxon>Bangiophyceae</taxon>
        <taxon>Porphyridiales</taxon>
        <taxon>Porphyridiaceae</taxon>
        <taxon>Porphyridium</taxon>
    </lineage>
</organism>
<dbReference type="InterPro" id="IPR009057">
    <property type="entry name" value="Homeodomain-like_sf"/>
</dbReference>
<dbReference type="EMBL" id="VRMN01000002">
    <property type="protein sequence ID" value="KAA8496539.1"/>
    <property type="molecule type" value="Genomic_DNA"/>
</dbReference>
<protein>
    <submittedName>
        <fullName evidence="2">Transposable element Tc3 transposase</fullName>
    </submittedName>
</protein>
<name>A0A5J4YY61_PORPP</name>
<dbReference type="Proteomes" id="UP000324585">
    <property type="component" value="Unassembled WGS sequence"/>
</dbReference>
<dbReference type="InterPro" id="IPR036397">
    <property type="entry name" value="RNaseH_sf"/>
</dbReference>
<evidence type="ECO:0000313" key="3">
    <source>
        <dbReference type="Proteomes" id="UP000324585"/>
    </source>
</evidence>
<dbReference type="Gene3D" id="1.10.10.60">
    <property type="entry name" value="Homeodomain-like"/>
    <property type="match status" value="1"/>
</dbReference>
<comment type="caution">
    <text evidence="2">The sequence shown here is derived from an EMBL/GenBank/DDBJ whole genome shotgun (WGS) entry which is preliminary data.</text>
</comment>
<dbReference type="OrthoDB" id="108002at2759"/>
<evidence type="ECO:0000259" key="1">
    <source>
        <dbReference type="Pfam" id="PF11427"/>
    </source>
</evidence>
<accession>A0A5J4YY61</accession>
<feature type="domain" description="Tc3 transposase DNA binding" evidence="1">
    <location>
        <begin position="6"/>
        <end position="52"/>
    </location>
</feature>
<proteinExistence type="predicted"/>
<evidence type="ECO:0000313" key="2">
    <source>
        <dbReference type="EMBL" id="KAA8496539.1"/>
    </source>
</evidence>
<dbReference type="AlphaFoldDB" id="A0A5J4YY61"/>
<dbReference type="Gene3D" id="3.30.420.10">
    <property type="entry name" value="Ribonuclease H-like superfamily/Ribonuclease H"/>
    <property type="match status" value="1"/>
</dbReference>
<keyword evidence="3" id="KW-1185">Reference proteome</keyword>
<sequence>MGKTLSLNDREQGVIAALVAEGHSLQVIADQLGGSRSVAVIRNYMKRPEQYGKRQPSQNAGKMTPYLRRKIEKVLKTKPFSSASQVHAGILSSRAKPVSVQTVRRIIKNEHMWKKCKKTPHLQDRHRQARVKSVLDHRWKREEWRDVVFADEKKWNFDGPDGLKFYSAGLEDEPAVCLSHICGGQSLMVWGAINGDGKLALLFTKDYYSEGQTAAK</sequence>
<dbReference type="GO" id="GO:0003677">
    <property type="term" value="F:DNA binding"/>
    <property type="evidence" value="ECO:0007669"/>
    <property type="project" value="InterPro"/>
</dbReference>
<reference evidence="3" key="1">
    <citation type="journal article" date="2019" name="Nat. Commun.">
        <title>Expansion of phycobilisome linker gene families in mesophilic red algae.</title>
        <authorList>
            <person name="Lee J."/>
            <person name="Kim D."/>
            <person name="Bhattacharya D."/>
            <person name="Yoon H.S."/>
        </authorList>
    </citation>
    <scope>NUCLEOTIDE SEQUENCE [LARGE SCALE GENOMIC DNA]</scope>
    <source>
        <strain evidence="3">CCMP 1328</strain>
    </source>
</reference>
<dbReference type="InterPro" id="IPR025898">
    <property type="entry name" value="Tc3_transposase_DNA-bd_dom"/>
</dbReference>